<keyword evidence="6 7" id="KW-0472">Membrane</keyword>
<evidence type="ECO:0000256" key="6">
    <source>
        <dbReference type="ARBA" id="ARBA00023136"/>
    </source>
</evidence>
<proteinExistence type="inferred from homology"/>
<name>A0ABP8L3Z0_9BACT</name>
<evidence type="ECO:0000256" key="1">
    <source>
        <dbReference type="ARBA" id="ARBA00004651"/>
    </source>
</evidence>
<gene>
    <name evidence="8" type="ORF">GCM10023187_56930</name>
</gene>
<dbReference type="EMBL" id="BAABHB010000025">
    <property type="protein sequence ID" value="GAA4421192.1"/>
    <property type="molecule type" value="Genomic_DNA"/>
</dbReference>
<keyword evidence="9" id="KW-1185">Reference proteome</keyword>
<dbReference type="InterPro" id="IPR032808">
    <property type="entry name" value="DoxX"/>
</dbReference>
<dbReference type="InterPro" id="IPR051907">
    <property type="entry name" value="DoxX-like_oxidoreductase"/>
</dbReference>
<evidence type="ECO:0000313" key="9">
    <source>
        <dbReference type="Proteomes" id="UP001500936"/>
    </source>
</evidence>
<comment type="similarity">
    <text evidence="2">Belongs to the DoxX family.</text>
</comment>
<feature type="transmembrane region" description="Helical" evidence="7">
    <location>
        <begin position="76"/>
        <end position="96"/>
    </location>
</feature>
<sequence length="130" mass="14071">MHRLRPYAPFLLRLAFGYELFDVAGHTALHPAEGIPGYAEWLKSLGFPFPLVSAALSAYAEFIGAILMVIGFKTRWAGAVLAINFAFAILMGHIAIGDTYKNAFPAINLFAMSIFLLLNGPGKPSIDEGV</sequence>
<evidence type="ECO:0008006" key="10">
    <source>
        <dbReference type="Google" id="ProtNLM"/>
    </source>
</evidence>
<dbReference type="PANTHER" id="PTHR33452">
    <property type="entry name" value="OXIDOREDUCTASE CATD-RELATED"/>
    <property type="match status" value="1"/>
</dbReference>
<comment type="caution">
    <text evidence="8">The sequence shown here is derived from an EMBL/GenBank/DDBJ whole genome shotgun (WGS) entry which is preliminary data.</text>
</comment>
<dbReference type="RefSeq" id="WP_345271528.1">
    <property type="nucleotide sequence ID" value="NZ_BAABHB010000025.1"/>
</dbReference>
<organism evidence="8 9">
    <name type="scientific">Nibrella viscosa</name>
    <dbReference type="NCBI Taxonomy" id="1084524"/>
    <lineage>
        <taxon>Bacteria</taxon>
        <taxon>Pseudomonadati</taxon>
        <taxon>Bacteroidota</taxon>
        <taxon>Cytophagia</taxon>
        <taxon>Cytophagales</taxon>
        <taxon>Spirosomataceae</taxon>
        <taxon>Nibrella</taxon>
    </lineage>
</organism>
<evidence type="ECO:0000313" key="8">
    <source>
        <dbReference type="EMBL" id="GAA4421192.1"/>
    </source>
</evidence>
<keyword evidence="3" id="KW-1003">Cell membrane</keyword>
<dbReference type="Pfam" id="PF07681">
    <property type="entry name" value="DoxX"/>
    <property type="match status" value="1"/>
</dbReference>
<feature type="transmembrane region" description="Helical" evidence="7">
    <location>
        <begin position="47"/>
        <end position="69"/>
    </location>
</feature>
<protein>
    <recommendedName>
        <fullName evidence="10">Oxidoreductase</fullName>
    </recommendedName>
</protein>
<dbReference type="PANTHER" id="PTHR33452:SF1">
    <property type="entry name" value="INNER MEMBRANE PROTEIN YPHA-RELATED"/>
    <property type="match status" value="1"/>
</dbReference>
<keyword evidence="4 7" id="KW-0812">Transmembrane</keyword>
<evidence type="ECO:0000256" key="4">
    <source>
        <dbReference type="ARBA" id="ARBA00022692"/>
    </source>
</evidence>
<comment type="subcellular location">
    <subcellularLocation>
        <location evidence="1">Cell membrane</location>
        <topology evidence="1">Multi-pass membrane protein</topology>
    </subcellularLocation>
</comment>
<evidence type="ECO:0000256" key="7">
    <source>
        <dbReference type="SAM" id="Phobius"/>
    </source>
</evidence>
<evidence type="ECO:0000256" key="5">
    <source>
        <dbReference type="ARBA" id="ARBA00022989"/>
    </source>
</evidence>
<evidence type="ECO:0000256" key="2">
    <source>
        <dbReference type="ARBA" id="ARBA00006679"/>
    </source>
</evidence>
<evidence type="ECO:0000256" key="3">
    <source>
        <dbReference type="ARBA" id="ARBA00022475"/>
    </source>
</evidence>
<keyword evidence="5 7" id="KW-1133">Transmembrane helix</keyword>
<dbReference type="Proteomes" id="UP001500936">
    <property type="component" value="Unassembled WGS sequence"/>
</dbReference>
<reference evidence="9" key="1">
    <citation type="journal article" date="2019" name="Int. J. Syst. Evol. Microbiol.">
        <title>The Global Catalogue of Microorganisms (GCM) 10K type strain sequencing project: providing services to taxonomists for standard genome sequencing and annotation.</title>
        <authorList>
            <consortium name="The Broad Institute Genomics Platform"/>
            <consortium name="The Broad Institute Genome Sequencing Center for Infectious Disease"/>
            <person name="Wu L."/>
            <person name="Ma J."/>
        </authorList>
    </citation>
    <scope>NUCLEOTIDE SEQUENCE [LARGE SCALE GENOMIC DNA]</scope>
    <source>
        <strain evidence="9">JCM 17925</strain>
    </source>
</reference>
<accession>A0ABP8L3Z0</accession>